<name>A0A2Z3JMM0_9DEIO</name>
<gene>
    <name evidence="2" type="ORF">DKM44_15000</name>
</gene>
<dbReference type="EMBL" id="CP029494">
    <property type="protein sequence ID" value="AWN24370.1"/>
    <property type="molecule type" value="Genomic_DNA"/>
</dbReference>
<dbReference type="KEGG" id="dez:DKM44_15000"/>
<keyword evidence="1" id="KW-0175">Coiled coil</keyword>
<accession>A0A2Z3JMM0</accession>
<dbReference type="OrthoDB" id="69424at2"/>
<sequence>MSDWPPHPEAAAVPSLSDLLERYATLRDTILSLENEKNELGELIKAALLRGERAETELYRSSVRVQKRLEYPLERFREVFGDAAALEAASIDRKKAEALARAGDLDPERLREIALVKEIQALVLTPKGS</sequence>
<reference evidence="2 3" key="1">
    <citation type="submission" date="2018-05" db="EMBL/GenBank/DDBJ databases">
        <title>Complete Genome Sequence of Deinococcus sp. strain 17bor-2.</title>
        <authorList>
            <person name="Srinivasan S."/>
        </authorList>
    </citation>
    <scope>NUCLEOTIDE SEQUENCE [LARGE SCALE GENOMIC DNA]</scope>
    <source>
        <strain evidence="2 3">17bor-2</strain>
    </source>
</reference>
<protein>
    <submittedName>
        <fullName evidence="2">Uncharacterized protein</fullName>
    </submittedName>
</protein>
<dbReference type="AlphaFoldDB" id="A0A2Z3JMM0"/>
<evidence type="ECO:0000256" key="1">
    <source>
        <dbReference type="SAM" id="Coils"/>
    </source>
</evidence>
<organism evidence="2 3">
    <name type="scientific">Deinococcus irradiatisoli</name>
    <dbReference type="NCBI Taxonomy" id="2202254"/>
    <lineage>
        <taxon>Bacteria</taxon>
        <taxon>Thermotogati</taxon>
        <taxon>Deinococcota</taxon>
        <taxon>Deinococci</taxon>
        <taxon>Deinococcales</taxon>
        <taxon>Deinococcaceae</taxon>
        <taxon>Deinococcus</taxon>
    </lineage>
</organism>
<feature type="coiled-coil region" evidence="1">
    <location>
        <begin position="16"/>
        <end position="50"/>
    </location>
</feature>
<dbReference type="Proteomes" id="UP000245368">
    <property type="component" value="Chromosome"/>
</dbReference>
<keyword evidence="3" id="KW-1185">Reference proteome</keyword>
<dbReference type="RefSeq" id="WP_109828094.1">
    <property type="nucleotide sequence ID" value="NZ_CP029494.1"/>
</dbReference>
<evidence type="ECO:0000313" key="3">
    <source>
        <dbReference type="Proteomes" id="UP000245368"/>
    </source>
</evidence>
<proteinExistence type="predicted"/>
<evidence type="ECO:0000313" key="2">
    <source>
        <dbReference type="EMBL" id="AWN24370.1"/>
    </source>
</evidence>